<dbReference type="EMBL" id="CP144690">
    <property type="protein sequence ID" value="WVY89466.1"/>
    <property type="molecule type" value="Genomic_DNA"/>
</dbReference>
<evidence type="ECO:0000313" key="2">
    <source>
        <dbReference type="Proteomes" id="UP001374535"/>
    </source>
</evidence>
<dbReference type="AlphaFoldDB" id="A0AAQ3ME59"/>
<gene>
    <name evidence="1" type="ORF">V8G54_034980</name>
</gene>
<evidence type="ECO:0000313" key="1">
    <source>
        <dbReference type="EMBL" id="WVY89466.1"/>
    </source>
</evidence>
<accession>A0AAQ3ME59</accession>
<feature type="non-terminal residue" evidence="1">
    <location>
        <position position="119"/>
    </location>
</feature>
<sequence length="119" mass="12593">MHTTVMEEPMGRTGRGCITLLETGFCSCCKRSISSGTLTLVFKSIIPPPQGFIVVVMESNLGAGTPGEQGRRGSVTKLGLMTVFVCMLRLSTPSACPWLGCPRVGCPRAGCPWAGCPWA</sequence>
<reference evidence="1 2" key="1">
    <citation type="journal article" date="2023" name="Life. Sci Alliance">
        <title>Evolutionary insights into 3D genome organization and epigenetic landscape of Vigna mungo.</title>
        <authorList>
            <person name="Junaid A."/>
            <person name="Singh B."/>
            <person name="Bhatia S."/>
        </authorList>
    </citation>
    <scope>NUCLEOTIDE SEQUENCE [LARGE SCALE GENOMIC DNA]</scope>
    <source>
        <strain evidence="1">Urdbean</strain>
    </source>
</reference>
<keyword evidence="2" id="KW-1185">Reference proteome</keyword>
<protein>
    <submittedName>
        <fullName evidence="1">Uncharacterized protein</fullName>
    </submittedName>
</protein>
<name>A0AAQ3ME59_VIGMU</name>
<organism evidence="1 2">
    <name type="scientific">Vigna mungo</name>
    <name type="common">Black gram</name>
    <name type="synonym">Phaseolus mungo</name>
    <dbReference type="NCBI Taxonomy" id="3915"/>
    <lineage>
        <taxon>Eukaryota</taxon>
        <taxon>Viridiplantae</taxon>
        <taxon>Streptophyta</taxon>
        <taxon>Embryophyta</taxon>
        <taxon>Tracheophyta</taxon>
        <taxon>Spermatophyta</taxon>
        <taxon>Magnoliopsida</taxon>
        <taxon>eudicotyledons</taxon>
        <taxon>Gunneridae</taxon>
        <taxon>Pentapetalae</taxon>
        <taxon>rosids</taxon>
        <taxon>fabids</taxon>
        <taxon>Fabales</taxon>
        <taxon>Fabaceae</taxon>
        <taxon>Papilionoideae</taxon>
        <taxon>50 kb inversion clade</taxon>
        <taxon>NPAAA clade</taxon>
        <taxon>indigoferoid/millettioid clade</taxon>
        <taxon>Phaseoleae</taxon>
        <taxon>Vigna</taxon>
    </lineage>
</organism>
<proteinExistence type="predicted"/>
<dbReference type="Proteomes" id="UP001374535">
    <property type="component" value="Chromosome 11"/>
</dbReference>